<feature type="transmembrane region" description="Helical" evidence="1">
    <location>
        <begin position="360"/>
        <end position="380"/>
    </location>
</feature>
<keyword evidence="1" id="KW-0472">Membrane</keyword>
<dbReference type="Gene3D" id="3.30.70.1440">
    <property type="entry name" value="Multidrug efflux transporter AcrB pore domain"/>
    <property type="match status" value="1"/>
</dbReference>
<dbReference type="GO" id="GO:0005886">
    <property type="term" value="C:plasma membrane"/>
    <property type="evidence" value="ECO:0007669"/>
    <property type="project" value="TreeGrafter"/>
</dbReference>
<dbReference type="Gene3D" id="3.30.70.1430">
    <property type="entry name" value="Multidrug efflux transporter AcrB pore domain"/>
    <property type="match status" value="2"/>
</dbReference>
<feature type="transmembrane region" description="Helical" evidence="1">
    <location>
        <begin position="337"/>
        <end position="353"/>
    </location>
</feature>
<geneLocation type="plasmid" evidence="2 3">
    <name>pNPUN02</name>
</geneLocation>
<feature type="transmembrane region" description="Helical" evidence="1">
    <location>
        <begin position="982"/>
        <end position="1005"/>
    </location>
</feature>
<dbReference type="RefSeq" id="WP_012413288.1">
    <property type="nucleotide sequence ID" value="NC_010632.1"/>
</dbReference>
<dbReference type="InterPro" id="IPR027463">
    <property type="entry name" value="AcrB_DN_DC_subdom"/>
</dbReference>
<dbReference type="Pfam" id="PF00873">
    <property type="entry name" value="ACR_tran"/>
    <property type="match status" value="1"/>
</dbReference>
<feature type="transmembrane region" description="Helical" evidence="1">
    <location>
        <begin position="853"/>
        <end position="872"/>
    </location>
</feature>
<feature type="transmembrane region" description="Helical" evidence="1">
    <location>
        <begin position="954"/>
        <end position="976"/>
    </location>
</feature>
<keyword evidence="1" id="KW-0812">Transmembrane</keyword>
<dbReference type="Proteomes" id="UP000001191">
    <property type="component" value="Plasmid pNPUN02"/>
</dbReference>
<dbReference type="PhylomeDB" id="B2JBH6"/>
<keyword evidence="3" id="KW-1185">Reference proteome</keyword>
<proteinExistence type="predicted"/>
<dbReference type="SUPFAM" id="SSF82714">
    <property type="entry name" value="Multidrug efflux transporter AcrB TolC docking domain, DN and DC subdomains"/>
    <property type="match status" value="2"/>
</dbReference>
<keyword evidence="2" id="KW-0614">Plasmid</keyword>
<dbReference type="SUPFAM" id="SSF82693">
    <property type="entry name" value="Multidrug efflux transporter AcrB pore domain, PN1, PN2, PC1 and PC2 subdomains"/>
    <property type="match status" value="3"/>
</dbReference>
<keyword evidence="1" id="KW-1133">Transmembrane helix</keyword>
<protein>
    <submittedName>
        <fullName evidence="2">Acriflavin resistance protein</fullName>
    </submittedName>
</protein>
<accession>B2JBH6</accession>
<dbReference type="Gene3D" id="3.30.70.1320">
    <property type="entry name" value="Multidrug efflux transporter AcrB pore domain like"/>
    <property type="match status" value="1"/>
</dbReference>
<feature type="transmembrane region" description="Helical" evidence="1">
    <location>
        <begin position="467"/>
        <end position="490"/>
    </location>
</feature>
<dbReference type="SUPFAM" id="SSF82866">
    <property type="entry name" value="Multidrug efflux transporter AcrB transmembrane domain"/>
    <property type="match status" value="2"/>
</dbReference>
<dbReference type="PANTHER" id="PTHR32063">
    <property type="match status" value="1"/>
</dbReference>
<evidence type="ECO:0000256" key="1">
    <source>
        <dbReference type="SAM" id="Phobius"/>
    </source>
</evidence>
<feature type="transmembrane region" description="Helical" evidence="1">
    <location>
        <begin position="905"/>
        <end position="926"/>
    </location>
</feature>
<dbReference type="AlphaFoldDB" id="B2JBH6"/>
<evidence type="ECO:0000313" key="3">
    <source>
        <dbReference type="Proteomes" id="UP000001191"/>
    </source>
</evidence>
<evidence type="ECO:0000313" key="2">
    <source>
        <dbReference type="EMBL" id="ACC85280.1"/>
    </source>
</evidence>
<dbReference type="KEGG" id="npu:Npun_BF152"/>
<name>B2JBH6_NOSP7</name>
<organism evidence="2 3">
    <name type="scientific">Nostoc punctiforme (strain ATCC 29133 / PCC 73102)</name>
    <dbReference type="NCBI Taxonomy" id="63737"/>
    <lineage>
        <taxon>Bacteria</taxon>
        <taxon>Bacillati</taxon>
        <taxon>Cyanobacteriota</taxon>
        <taxon>Cyanophyceae</taxon>
        <taxon>Nostocales</taxon>
        <taxon>Nostocaceae</taxon>
        <taxon>Nostoc</taxon>
    </lineage>
</organism>
<dbReference type="PANTHER" id="PTHR32063:SF24">
    <property type="entry name" value="CATION EFFLUX SYSTEM (ACRB_ACRD_ACRF FAMILY)"/>
    <property type="match status" value="1"/>
</dbReference>
<sequence length="1013" mass="108950">MIRFTKLLQSQAKAIYLIFVLIAILGILAYGNVPSGVYPELSFPRIAVIAEAGNVAPEQVVLTVTLPLEAATNQVYGVQKVRSKTTRGSTELSIEFQPTTDMQQALQQLQAKINEVRSTLPSGVNLTVERVTPAIFPVLSYNVTTDTLAQTDLYSIAKYQILPRLTKVAGVALVNLQGGNIPEVEVQVDPNRLQNYGLSLSQVADTIGRSTQNQAVGKLDSNYQQNLVVTNGQPIDSSALTGIVVTTKGAGKPVFLEDLGQVSLGEADRTQIVSAKGQPGLTLNIFRQPNSNVVAVAEAVQQEIKLLEESLPPGVQIAKAYDESGLVVDAIANVRDSIAIGIVLIIIVLYVFLREWRSTVIAAITIPLSALAAFGVLSFVGQSLNLMSLGGLAVAIGLVIDDAIVVIENIDRQLQKDLDSTTAVAAAMAELTEPVISSTITTVAVFLPLGLLSGVAGQFFTSLTTTLTAAVGFSLVLALTLTPLLAASWLRQKSNHSEPKLLVKLDNAYTGLLRVVFGKARWIGAIALSLLAVGAVLFTQVGSDFLPTFDEGSYIIDYLTPPGTSLTETDFLARQLEEIIGKTPEVINWTRRTGAENGLFATQPNKGDIIVVLKPPGQRQRQVFDIIETQRQDISKKLPQVDIDFHQILQDELNDLSGAASPVEVRIFGEEPAILRKLAEQVQTIIDNIPGLVDLVSSGGVILPQLDMRVDSTQAGQLGLTESDVAQQVQDGLFGRVATQIRQGDKLVDVRVHLLDSVRRDPQQIDQIPIVGTNGTTLPLSALATIKPTTGEEAILRENQQRYVSFTGGVEKRDLGSVVQDIKKKLAGFKLPQGYILSVGGLIASQQQSFSQLLMVMGLGVLLVYLVLVIQFRDLLQPLVIFTTIPLALLGVVLSLWITQTPLNVSSFMGIILLVGLVVKNGIILLEYTNRLHSEGHSIESALLEAGRVRLRPILMTTLCTILGLLPLALGLGAGAELQKPLAIAVIGGLSLSTIFTLIFVPAVFRIVSRFQR</sequence>
<dbReference type="Gene3D" id="1.20.1640.10">
    <property type="entry name" value="Multidrug efflux transporter AcrB transmembrane domain"/>
    <property type="match status" value="2"/>
</dbReference>
<feature type="transmembrane region" description="Helical" evidence="1">
    <location>
        <begin position="879"/>
        <end position="899"/>
    </location>
</feature>
<gene>
    <name evidence="2" type="ordered locus">Npun_BF152</name>
</gene>
<reference evidence="3" key="1">
    <citation type="submission" date="2008-04" db="EMBL/GenBank/DDBJ databases">
        <title>Complete sequence of plasmid 2 of Nostoc punctiforme ATCC 29133.</title>
        <authorList>
            <consortium name="US DOE Joint Genome Institute"/>
            <person name="Copeland A."/>
            <person name="Lucas S."/>
            <person name="Lapidus A."/>
            <person name="Glavina del Rio T."/>
            <person name="Dalin E."/>
            <person name="Tice H."/>
            <person name="Pitluck S."/>
            <person name="Chain P."/>
            <person name="Malfatti S."/>
            <person name="Shin M."/>
            <person name="Vergez L."/>
            <person name="Schmutz J."/>
            <person name="Larimer F."/>
            <person name="Land M."/>
            <person name="Hauser L."/>
            <person name="Kyrpides N."/>
            <person name="Kim E."/>
            <person name="Meeks J.C."/>
            <person name="Elhai J."/>
            <person name="Campbell E.L."/>
            <person name="Thiel T."/>
            <person name="Longmire J."/>
            <person name="Potts M."/>
            <person name="Atlas R."/>
        </authorList>
    </citation>
    <scope>NUCLEOTIDE SEQUENCE [LARGE SCALE GENOMIC DNA]</scope>
    <source>
        <strain evidence="3">ATCC 29133 / PCC 73102</strain>
        <plasmid evidence="3">Plasmid pNPUN02</plasmid>
    </source>
</reference>
<dbReference type="OrthoDB" id="9791035at2"/>
<dbReference type="EMBL" id="CP001039">
    <property type="protein sequence ID" value="ACC85280.1"/>
    <property type="molecule type" value="Genomic_DNA"/>
</dbReference>
<feature type="transmembrane region" description="Helical" evidence="1">
    <location>
        <begin position="522"/>
        <end position="541"/>
    </location>
</feature>
<dbReference type="PRINTS" id="PR00702">
    <property type="entry name" value="ACRIFLAVINRP"/>
</dbReference>
<feature type="transmembrane region" description="Helical" evidence="1">
    <location>
        <begin position="12"/>
        <end position="31"/>
    </location>
</feature>
<feature type="transmembrane region" description="Helical" evidence="1">
    <location>
        <begin position="386"/>
        <end position="407"/>
    </location>
</feature>
<dbReference type="InterPro" id="IPR001036">
    <property type="entry name" value="Acrflvin-R"/>
</dbReference>
<dbReference type="Gene3D" id="3.30.2090.10">
    <property type="entry name" value="Multidrug efflux transporter AcrB TolC docking domain, DN and DC subdomains"/>
    <property type="match status" value="2"/>
</dbReference>
<dbReference type="GO" id="GO:0042910">
    <property type="term" value="F:xenobiotic transmembrane transporter activity"/>
    <property type="evidence" value="ECO:0007669"/>
    <property type="project" value="TreeGrafter"/>
</dbReference>
<feature type="transmembrane region" description="Helical" evidence="1">
    <location>
        <begin position="440"/>
        <end position="461"/>
    </location>
</feature>
<dbReference type="HOGENOM" id="CLU_002755_1_2_3"/>
<dbReference type="EnsemblBacteria" id="ACC85280">
    <property type="protein sequence ID" value="ACC85280"/>
    <property type="gene ID" value="Npun_BF152"/>
</dbReference>